<dbReference type="InterPro" id="IPR001878">
    <property type="entry name" value="Znf_CCHC"/>
</dbReference>
<evidence type="ECO:0000256" key="1">
    <source>
        <dbReference type="ARBA" id="ARBA00022664"/>
    </source>
</evidence>
<evidence type="ECO:0000256" key="2">
    <source>
        <dbReference type="PROSITE-ProRule" id="PRU00047"/>
    </source>
</evidence>
<keyword evidence="1" id="KW-0507">mRNA processing</keyword>
<keyword evidence="6" id="KW-1185">Reference proteome</keyword>
<evidence type="ECO:0000313" key="5">
    <source>
        <dbReference type="EMBL" id="KAF5373707.1"/>
    </source>
</evidence>
<dbReference type="Gene3D" id="4.10.60.10">
    <property type="entry name" value="Zinc finger, CCHC-type"/>
    <property type="match status" value="1"/>
</dbReference>
<dbReference type="SUPFAM" id="SSF57756">
    <property type="entry name" value="Retrovirus zinc finger-like domains"/>
    <property type="match status" value="1"/>
</dbReference>
<dbReference type="InterPro" id="IPR005162">
    <property type="entry name" value="Retrotrans_gag_dom"/>
</dbReference>
<comment type="caution">
    <text evidence="5">The sequence shown here is derived from an EMBL/GenBank/DDBJ whole genome shotgun (WGS) entry which is preliminary data.</text>
</comment>
<dbReference type="Pfam" id="PF03732">
    <property type="entry name" value="Retrotrans_gag"/>
    <property type="match status" value="1"/>
</dbReference>
<protein>
    <recommendedName>
        <fullName evidence="4">CCHC-type domain-containing protein</fullName>
    </recommendedName>
</protein>
<feature type="compositionally biased region" description="Polar residues" evidence="3">
    <location>
        <begin position="337"/>
        <end position="348"/>
    </location>
</feature>
<dbReference type="GO" id="GO:0003676">
    <property type="term" value="F:nucleic acid binding"/>
    <property type="evidence" value="ECO:0007669"/>
    <property type="project" value="InterPro"/>
</dbReference>
<evidence type="ECO:0000259" key="4">
    <source>
        <dbReference type="PROSITE" id="PS50158"/>
    </source>
</evidence>
<feature type="region of interest" description="Disordered" evidence="3">
    <location>
        <begin position="334"/>
        <end position="356"/>
    </location>
</feature>
<feature type="region of interest" description="Disordered" evidence="3">
    <location>
        <begin position="165"/>
        <end position="192"/>
    </location>
</feature>
<dbReference type="AlphaFoldDB" id="A0A8H5GZ59"/>
<keyword evidence="2" id="KW-0479">Metal-binding</keyword>
<dbReference type="GO" id="GO:0006397">
    <property type="term" value="P:mRNA processing"/>
    <property type="evidence" value="ECO:0007669"/>
    <property type="project" value="UniProtKB-KW"/>
</dbReference>
<dbReference type="Proteomes" id="UP000559256">
    <property type="component" value="Unassembled WGS sequence"/>
</dbReference>
<keyword evidence="2" id="KW-0863">Zinc-finger</keyword>
<evidence type="ECO:0000313" key="6">
    <source>
        <dbReference type="Proteomes" id="UP000559256"/>
    </source>
</evidence>
<dbReference type="SMART" id="SM00343">
    <property type="entry name" value="ZnF_C2HC"/>
    <property type="match status" value="2"/>
</dbReference>
<sequence>MWALSYFQTGRAATYCQSLINHEHLYGSSCFDTWEEFEKEFIREFMPEDERTQASLTLEGASYFQGTTSVDEYVDNFRALITMAGLNIEPVLYSTNPTNPAIKARLEDAKHVGQTVVLKLRRGLWPTLEKKVAEAEARPQEWDVMAWYSLAKRFDKHEREDAIFRSAQRSVPPGPPKPSFPSRTQPQGHSLFPIQFPDPAPTPTPASCVPAPAQAPLAQGIPMEVDTLRQRFLACRTCYTCGKTGHFSAVCPDHQREHHVLHIPWPSREDSVHILIGRFIRRRANSSIESLSLEPVPSQATEPSTSANLQEVEEQEQQSLSSLSPSIDLDFALLQPDSPSTMSGQRAQSEPAGEEEVRLNNTTIPNFKVTNEVLRQVQDDKLPKRKDGPYFTVDRAPDLMKFLDELEELFQNRKVTEADAKILIAVKYMEYETKKLHYDLAVELNKYRLIPLGQHEKVLKFTREFKLEANKLMGDEPILSNAEAVALYMMAFADEFIMSMRTVMPRPSEKRRIEDPYPIDTIYEVAIYTASFQLATAFGLGMNPLTMGATNPEQLGGRASLNPLSWSQPSAKVTVGESSRTITYPANRTGIKLEGDELSSRLLATMDKNEATLKELNTHLSSGVLASLAKALVNNQGSTPRAIGSGGYNSNHQDRHRFEPRSRDFKCYFCGSPEHGVQDCPIQDEYINMRKWIRKDSNTGKFVLKDGTPAPLGDDRESHAVKVERIAKARGWDVAITKAVMFMTEEEYEDAYAKPMDYSVNDLMETLNGFMTKVTTSNSQLGERMEALEATRRDELSIYNTTVNSHSTSEGPGN</sequence>
<dbReference type="GO" id="GO:0008270">
    <property type="term" value="F:zinc ion binding"/>
    <property type="evidence" value="ECO:0007669"/>
    <property type="project" value="UniProtKB-KW"/>
</dbReference>
<dbReference type="Pfam" id="PF00098">
    <property type="entry name" value="zf-CCHC"/>
    <property type="match status" value="1"/>
</dbReference>
<gene>
    <name evidence="5" type="ORF">D9758_001006</name>
</gene>
<dbReference type="OrthoDB" id="3341476at2759"/>
<feature type="compositionally biased region" description="Polar residues" evidence="3">
    <location>
        <begin position="298"/>
        <end position="308"/>
    </location>
</feature>
<keyword evidence="2" id="KW-0862">Zinc</keyword>
<accession>A0A8H5GZ59</accession>
<organism evidence="5 6">
    <name type="scientific">Tetrapyrgos nigripes</name>
    <dbReference type="NCBI Taxonomy" id="182062"/>
    <lineage>
        <taxon>Eukaryota</taxon>
        <taxon>Fungi</taxon>
        <taxon>Dikarya</taxon>
        <taxon>Basidiomycota</taxon>
        <taxon>Agaricomycotina</taxon>
        <taxon>Agaricomycetes</taxon>
        <taxon>Agaricomycetidae</taxon>
        <taxon>Agaricales</taxon>
        <taxon>Marasmiineae</taxon>
        <taxon>Marasmiaceae</taxon>
        <taxon>Tetrapyrgos</taxon>
    </lineage>
</organism>
<dbReference type="PROSITE" id="PS50158">
    <property type="entry name" value="ZF_CCHC"/>
    <property type="match status" value="1"/>
</dbReference>
<reference evidence="5 6" key="1">
    <citation type="journal article" date="2020" name="ISME J.">
        <title>Uncovering the hidden diversity of litter-decomposition mechanisms in mushroom-forming fungi.</title>
        <authorList>
            <person name="Floudas D."/>
            <person name="Bentzer J."/>
            <person name="Ahren D."/>
            <person name="Johansson T."/>
            <person name="Persson P."/>
            <person name="Tunlid A."/>
        </authorList>
    </citation>
    <scope>NUCLEOTIDE SEQUENCE [LARGE SCALE GENOMIC DNA]</scope>
    <source>
        <strain evidence="5 6">CBS 291.85</strain>
    </source>
</reference>
<feature type="region of interest" description="Disordered" evidence="3">
    <location>
        <begin position="290"/>
        <end position="320"/>
    </location>
</feature>
<evidence type="ECO:0000256" key="3">
    <source>
        <dbReference type="SAM" id="MobiDB-lite"/>
    </source>
</evidence>
<dbReference type="InterPro" id="IPR036875">
    <property type="entry name" value="Znf_CCHC_sf"/>
</dbReference>
<dbReference type="EMBL" id="JAACJM010000003">
    <property type="protein sequence ID" value="KAF5373707.1"/>
    <property type="molecule type" value="Genomic_DNA"/>
</dbReference>
<feature type="domain" description="CCHC-type" evidence="4">
    <location>
        <begin position="238"/>
        <end position="253"/>
    </location>
</feature>
<name>A0A8H5GZ59_9AGAR</name>
<proteinExistence type="predicted"/>